<keyword evidence="9" id="KW-0238">DNA-binding</keyword>
<feature type="coiled-coil region" evidence="13">
    <location>
        <begin position="467"/>
        <end position="494"/>
    </location>
</feature>
<comment type="subcellular location">
    <subcellularLocation>
        <location evidence="2">Nucleus</location>
    </subcellularLocation>
</comment>
<feature type="zinc finger region" description="C3H1-type" evidence="12">
    <location>
        <begin position="165"/>
        <end position="193"/>
    </location>
</feature>
<evidence type="ECO:0000256" key="12">
    <source>
        <dbReference type="PROSITE-ProRule" id="PRU00723"/>
    </source>
</evidence>
<keyword evidence="8" id="KW-0805">Transcription regulation</keyword>
<feature type="region of interest" description="Disordered" evidence="14">
    <location>
        <begin position="360"/>
        <end position="383"/>
    </location>
</feature>
<evidence type="ECO:0000313" key="17">
    <source>
        <dbReference type="EMBL" id="CAG2057154.1"/>
    </source>
</evidence>
<feature type="region of interest" description="Disordered" evidence="14">
    <location>
        <begin position="502"/>
        <end position="532"/>
    </location>
</feature>
<feature type="domain" description="G-patch" evidence="16">
    <location>
        <begin position="410"/>
        <end position="456"/>
    </location>
</feature>
<feature type="compositionally biased region" description="Low complexity" evidence="14">
    <location>
        <begin position="362"/>
        <end position="373"/>
    </location>
</feature>
<keyword evidence="18" id="KW-1185">Reference proteome</keyword>
<sequence>MLQLSQVKLAVKASAPGPDKDNLVSLEADIQELISLTKENLLSLEKQQTPASSSSGHCSKKQKVDESDPFAEEYALFKAELERTEISNDSTSQDAYSSKSNQTLNLADIQSELEALQGSKCQAPHSNQYGDMCYHNALVYCIEPSDDITSMDQIQLRVMFTNPTQPDMLPCPYYLEGECRFSQEKCRYSHGELVFFSSLKEYRCSNLSERERQTDKEIVPHAQGYETSEIDGEVEEGGEPKLISGDKASQEPDFSVVRPGLRVLVKQPDKLWHSAVILNLDSRGTSCEVKLEASGIKVEVQLHDILPLALSSASLKPILWNGGREGERHVMASKPTKVSFRANKNRWITETVDGASYRTDSEAAVSLDSSSDSSEGEGDEEEISVDPLVVHQTLLRTPLSTALGSWEKHTKGIGSLLMARMGYVTGSGLGRYSDGRVEPVDAVVLPAGKSLDHCMNLKEQAGGDENLFKVEKRLKRLQQKHEKQQEKQFEKEKNRVGVFDFLNNTLGGTEGSPETSNNKQENKGLKSESSRGLNMVSFRVGEEIRRTEREMVKLQESLARHDEGSQTHTKLTSKLTDKQNELQQLQASERSIDKERNQRMDRKKLSVF</sequence>
<proteinExistence type="predicted"/>
<dbReference type="Proteomes" id="UP001153148">
    <property type="component" value="Unassembled WGS sequence"/>
</dbReference>
<evidence type="ECO:0000256" key="13">
    <source>
        <dbReference type="SAM" id="Coils"/>
    </source>
</evidence>
<comment type="function">
    <text evidence="1">Transcription repressor.</text>
</comment>
<evidence type="ECO:0000256" key="14">
    <source>
        <dbReference type="SAM" id="MobiDB-lite"/>
    </source>
</evidence>
<evidence type="ECO:0000259" key="16">
    <source>
        <dbReference type="PROSITE" id="PS50174"/>
    </source>
</evidence>
<evidence type="ECO:0000313" key="18">
    <source>
        <dbReference type="Proteomes" id="UP001153148"/>
    </source>
</evidence>
<evidence type="ECO:0000256" key="3">
    <source>
        <dbReference type="ARBA" id="ARBA00022414"/>
    </source>
</evidence>
<protein>
    <recommendedName>
        <fullName evidence="3">Zinc finger CCCH-type with G patch domain-containing protein</fullName>
    </recommendedName>
</protein>
<feature type="compositionally biased region" description="Basic and acidic residues" evidence="14">
    <location>
        <begin position="520"/>
        <end position="529"/>
    </location>
</feature>
<dbReference type="PROSITE" id="PS50174">
    <property type="entry name" value="G_PATCH"/>
    <property type="match status" value="1"/>
</dbReference>
<feature type="compositionally biased region" description="Acidic residues" evidence="14">
    <location>
        <begin position="374"/>
        <end position="383"/>
    </location>
</feature>
<comment type="caution">
    <text evidence="17">The sequence shown here is derived from an EMBL/GenBank/DDBJ whole genome shotgun (WGS) entry which is preliminary data.</text>
</comment>
<feature type="compositionally biased region" description="Polar residues" evidence="14">
    <location>
        <begin position="502"/>
        <end position="519"/>
    </location>
</feature>
<dbReference type="Pfam" id="PF01585">
    <property type="entry name" value="G-patch"/>
    <property type="match status" value="1"/>
</dbReference>
<evidence type="ECO:0000256" key="10">
    <source>
        <dbReference type="ARBA" id="ARBA00023163"/>
    </source>
</evidence>
<keyword evidence="10" id="KW-0804">Transcription</keyword>
<dbReference type="SMART" id="SM00443">
    <property type="entry name" value="G_patch"/>
    <property type="match status" value="1"/>
</dbReference>
<feature type="region of interest" description="Disordered" evidence="14">
    <location>
        <begin position="45"/>
        <end position="66"/>
    </location>
</feature>
<evidence type="ECO:0000256" key="7">
    <source>
        <dbReference type="ARBA" id="ARBA00022833"/>
    </source>
</evidence>
<evidence type="ECO:0000256" key="6">
    <source>
        <dbReference type="ARBA" id="ARBA00022771"/>
    </source>
</evidence>
<evidence type="ECO:0000256" key="4">
    <source>
        <dbReference type="ARBA" id="ARBA00022491"/>
    </source>
</evidence>
<dbReference type="EMBL" id="CAJPIN010004942">
    <property type="protein sequence ID" value="CAG2057154.1"/>
    <property type="molecule type" value="Genomic_DNA"/>
</dbReference>
<dbReference type="InterPro" id="IPR000571">
    <property type="entry name" value="Znf_CCCH"/>
</dbReference>
<feature type="domain" description="C3H1-type" evidence="15">
    <location>
        <begin position="165"/>
        <end position="193"/>
    </location>
</feature>
<feature type="region of interest" description="Disordered" evidence="14">
    <location>
        <begin position="557"/>
        <end position="608"/>
    </location>
</feature>
<feature type="compositionally biased region" description="Polar residues" evidence="14">
    <location>
        <begin position="45"/>
        <end position="57"/>
    </location>
</feature>
<dbReference type="PANTHER" id="PTHR46297:SF1">
    <property type="entry name" value="ZINC FINGER CCCH-TYPE WITH G PATCH DOMAIN-CONTAINING PROTEIN"/>
    <property type="match status" value="1"/>
</dbReference>
<dbReference type="Gene3D" id="2.30.30.1190">
    <property type="match status" value="1"/>
</dbReference>
<evidence type="ECO:0000259" key="15">
    <source>
        <dbReference type="PROSITE" id="PS50103"/>
    </source>
</evidence>
<accession>A0ABN7NVG9</accession>
<evidence type="ECO:0000256" key="5">
    <source>
        <dbReference type="ARBA" id="ARBA00022723"/>
    </source>
</evidence>
<dbReference type="InterPro" id="IPR000467">
    <property type="entry name" value="G_patch_dom"/>
</dbReference>
<evidence type="ECO:0000256" key="2">
    <source>
        <dbReference type="ARBA" id="ARBA00004123"/>
    </source>
</evidence>
<keyword evidence="11" id="KW-0539">Nucleus</keyword>
<evidence type="ECO:0000256" key="8">
    <source>
        <dbReference type="ARBA" id="ARBA00023015"/>
    </source>
</evidence>
<keyword evidence="5 12" id="KW-0479">Metal-binding</keyword>
<gene>
    <name evidence="17" type="ORF">TPAB3V08_LOCUS4133</name>
</gene>
<dbReference type="PROSITE" id="PS50103">
    <property type="entry name" value="ZF_C3H1"/>
    <property type="match status" value="1"/>
</dbReference>
<keyword evidence="6 12" id="KW-0863">Zinc-finger</keyword>
<evidence type="ECO:0000256" key="1">
    <source>
        <dbReference type="ARBA" id="ARBA00004062"/>
    </source>
</evidence>
<evidence type="ECO:0000256" key="9">
    <source>
        <dbReference type="ARBA" id="ARBA00023125"/>
    </source>
</evidence>
<organism evidence="17 18">
    <name type="scientific">Timema podura</name>
    <name type="common">Walking stick</name>
    <dbReference type="NCBI Taxonomy" id="61482"/>
    <lineage>
        <taxon>Eukaryota</taxon>
        <taxon>Metazoa</taxon>
        <taxon>Ecdysozoa</taxon>
        <taxon>Arthropoda</taxon>
        <taxon>Hexapoda</taxon>
        <taxon>Insecta</taxon>
        <taxon>Pterygota</taxon>
        <taxon>Neoptera</taxon>
        <taxon>Polyneoptera</taxon>
        <taxon>Phasmatodea</taxon>
        <taxon>Timematodea</taxon>
        <taxon>Timematoidea</taxon>
        <taxon>Timematidae</taxon>
        <taxon>Timema</taxon>
    </lineage>
</organism>
<name>A0ABN7NVG9_TIMPD</name>
<keyword evidence="7 12" id="KW-0862">Zinc</keyword>
<dbReference type="CDD" id="cd20384">
    <property type="entry name" value="Tudor_ZGPAT"/>
    <property type="match status" value="1"/>
</dbReference>
<evidence type="ECO:0000256" key="11">
    <source>
        <dbReference type="ARBA" id="ARBA00023242"/>
    </source>
</evidence>
<reference evidence="17" key="1">
    <citation type="submission" date="2021-03" db="EMBL/GenBank/DDBJ databases">
        <authorList>
            <person name="Tran Van P."/>
        </authorList>
    </citation>
    <scope>NUCLEOTIDE SEQUENCE</scope>
</reference>
<dbReference type="PANTHER" id="PTHR46297">
    <property type="entry name" value="ZINC FINGER CCCH-TYPE WITH G PATCH DOMAIN-CONTAINING PROTEIN"/>
    <property type="match status" value="1"/>
</dbReference>
<feature type="compositionally biased region" description="Basic and acidic residues" evidence="14">
    <location>
        <begin position="590"/>
        <end position="608"/>
    </location>
</feature>
<keyword evidence="13" id="KW-0175">Coiled coil</keyword>
<keyword evidence="4" id="KW-0678">Repressor</keyword>